<evidence type="ECO:0000256" key="16">
    <source>
        <dbReference type="SAM" id="Phobius"/>
    </source>
</evidence>
<evidence type="ECO:0000256" key="15">
    <source>
        <dbReference type="ARBA" id="ARBA00034137"/>
    </source>
</evidence>
<keyword evidence="14" id="KW-1208">Phospholipid metabolism</keyword>
<dbReference type="Proteomes" id="UP001211907">
    <property type="component" value="Unassembled WGS sequence"/>
</dbReference>
<feature type="transmembrane region" description="Helical" evidence="16">
    <location>
        <begin position="74"/>
        <end position="93"/>
    </location>
</feature>
<comment type="pathway">
    <text evidence="2">Phospholipid metabolism; phosphatidylcholine biosynthesis.</text>
</comment>
<dbReference type="GO" id="GO:0005789">
    <property type="term" value="C:endoplasmic reticulum membrane"/>
    <property type="evidence" value="ECO:0007669"/>
    <property type="project" value="UniProtKB-SubCell"/>
</dbReference>
<keyword evidence="13" id="KW-0594">Phospholipid biosynthesis</keyword>
<keyword evidence="9" id="KW-0256">Endoplasmic reticulum</keyword>
<evidence type="ECO:0000256" key="14">
    <source>
        <dbReference type="ARBA" id="ARBA00023264"/>
    </source>
</evidence>
<comment type="caution">
    <text evidence="17">The sequence shown here is derived from an EMBL/GenBank/DDBJ whole genome shotgun (WGS) entry which is preliminary data.</text>
</comment>
<evidence type="ECO:0000256" key="6">
    <source>
        <dbReference type="ARBA" id="ARBA00022679"/>
    </source>
</evidence>
<dbReference type="InterPro" id="IPR007318">
    <property type="entry name" value="Phopholipid_MeTrfase"/>
</dbReference>
<protein>
    <recommendedName>
        <fullName evidence="15">phosphatidyl-N-methylethanolamine N-methyltransferase</fullName>
        <ecNumber evidence="15">2.1.1.71</ecNumber>
    </recommendedName>
</protein>
<evidence type="ECO:0000313" key="17">
    <source>
        <dbReference type="EMBL" id="KAJ3113968.1"/>
    </source>
</evidence>
<organism evidence="17 18">
    <name type="scientific">Physocladia obscura</name>
    <dbReference type="NCBI Taxonomy" id="109957"/>
    <lineage>
        <taxon>Eukaryota</taxon>
        <taxon>Fungi</taxon>
        <taxon>Fungi incertae sedis</taxon>
        <taxon>Chytridiomycota</taxon>
        <taxon>Chytridiomycota incertae sedis</taxon>
        <taxon>Chytridiomycetes</taxon>
        <taxon>Chytridiales</taxon>
        <taxon>Chytriomycetaceae</taxon>
        <taxon>Physocladia</taxon>
    </lineage>
</organism>
<evidence type="ECO:0000256" key="13">
    <source>
        <dbReference type="ARBA" id="ARBA00023209"/>
    </source>
</evidence>
<dbReference type="GO" id="GO:0000773">
    <property type="term" value="F:phosphatidyl-N-methylethanolamine N-methyltransferase activity"/>
    <property type="evidence" value="ECO:0007669"/>
    <property type="project" value="UniProtKB-EC"/>
</dbReference>
<gene>
    <name evidence="17" type="ORF">HK100_001835</name>
</gene>
<keyword evidence="12 16" id="KW-0472">Membrane</keyword>
<keyword evidence="11" id="KW-0443">Lipid metabolism</keyword>
<evidence type="ECO:0000256" key="1">
    <source>
        <dbReference type="ARBA" id="ARBA00004477"/>
    </source>
</evidence>
<keyword evidence="18" id="KW-1185">Reference proteome</keyword>
<dbReference type="PANTHER" id="PTHR15458">
    <property type="entry name" value="PHOSPHATIDYLETHANOLAMINE N-METHYLTRANSFERASE"/>
    <property type="match status" value="1"/>
</dbReference>
<evidence type="ECO:0000256" key="10">
    <source>
        <dbReference type="ARBA" id="ARBA00022989"/>
    </source>
</evidence>
<name>A0AAD5SYT3_9FUNG</name>
<evidence type="ECO:0000256" key="2">
    <source>
        <dbReference type="ARBA" id="ARBA00004969"/>
    </source>
</evidence>
<evidence type="ECO:0000256" key="7">
    <source>
        <dbReference type="ARBA" id="ARBA00022691"/>
    </source>
</evidence>
<dbReference type="AlphaFoldDB" id="A0AAD5SYT3"/>
<feature type="transmembrane region" description="Helical" evidence="16">
    <location>
        <begin position="43"/>
        <end position="62"/>
    </location>
</feature>
<dbReference type="InterPro" id="IPR024960">
    <property type="entry name" value="PEMT/MFAP"/>
</dbReference>
<dbReference type="EC" id="2.1.1.71" evidence="15"/>
<keyword evidence="4" id="KW-0444">Lipid biosynthesis</keyword>
<proteinExistence type="predicted"/>
<evidence type="ECO:0000256" key="12">
    <source>
        <dbReference type="ARBA" id="ARBA00023136"/>
    </source>
</evidence>
<evidence type="ECO:0000256" key="5">
    <source>
        <dbReference type="ARBA" id="ARBA00022603"/>
    </source>
</evidence>
<comment type="subcellular location">
    <subcellularLocation>
        <location evidence="1">Endoplasmic reticulum membrane</location>
        <topology evidence="1">Multi-pass membrane protein</topology>
    </subcellularLocation>
</comment>
<reference evidence="17" key="1">
    <citation type="submission" date="2020-05" db="EMBL/GenBank/DDBJ databases">
        <title>Phylogenomic resolution of chytrid fungi.</title>
        <authorList>
            <person name="Stajich J.E."/>
            <person name="Amses K."/>
            <person name="Simmons R."/>
            <person name="Seto K."/>
            <person name="Myers J."/>
            <person name="Bonds A."/>
            <person name="Quandt C.A."/>
            <person name="Barry K."/>
            <person name="Liu P."/>
            <person name="Grigoriev I."/>
            <person name="Longcore J.E."/>
            <person name="James T.Y."/>
        </authorList>
    </citation>
    <scope>NUCLEOTIDE SEQUENCE</scope>
    <source>
        <strain evidence="17">JEL0513</strain>
    </source>
</reference>
<keyword evidence="10 16" id="KW-1133">Transmembrane helix</keyword>
<accession>A0AAD5SYT3</accession>
<dbReference type="GO" id="GO:0032259">
    <property type="term" value="P:methylation"/>
    <property type="evidence" value="ECO:0007669"/>
    <property type="project" value="UniProtKB-KW"/>
</dbReference>
<comment type="pathway">
    <text evidence="3">Lipid metabolism.</text>
</comment>
<keyword evidence="8 16" id="KW-0812">Transmembrane</keyword>
<evidence type="ECO:0000256" key="9">
    <source>
        <dbReference type="ARBA" id="ARBA00022824"/>
    </source>
</evidence>
<evidence type="ECO:0000256" key="4">
    <source>
        <dbReference type="ARBA" id="ARBA00022516"/>
    </source>
</evidence>
<dbReference type="EMBL" id="JADGJH010001406">
    <property type="protein sequence ID" value="KAJ3113968.1"/>
    <property type="molecule type" value="Genomic_DNA"/>
</dbReference>
<dbReference type="PANTHER" id="PTHR15458:SF5">
    <property type="entry name" value="PHOSPHATIDYLETHANOLAMINE N-METHYLTRANSFERASE"/>
    <property type="match status" value="1"/>
</dbReference>
<evidence type="ECO:0000256" key="11">
    <source>
        <dbReference type="ARBA" id="ARBA00023098"/>
    </source>
</evidence>
<keyword evidence="7" id="KW-0949">S-adenosyl-L-methionine</keyword>
<dbReference type="GO" id="GO:0006656">
    <property type="term" value="P:phosphatidylcholine biosynthetic process"/>
    <property type="evidence" value="ECO:0007669"/>
    <property type="project" value="InterPro"/>
</dbReference>
<keyword evidence="6" id="KW-0808">Transferase</keyword>
<sequence>MSWLIFAVLCATAQHSLYASVFYSLRMRILLATHHSAFINFAYSLRLVTILFGVAHVFTKYGFPNLSNLASVPFYGLGLIVFAFGFHLNHVVYQKLDLTMMYYGAELGVKKLTKWITEYPYSTFSHPQYIGCVLQLVGAAMTTGFDSEYVPRWDILIAVAYMSSLYYVTVQVEKRKF</sequence>
<evidence type="ECO:0000256" key="8">
    <source>
        <dbReference type="ARBA" id="ARBA00022692"/>
    </source>
</evidence>
<evidence type="ECO:0000256" key="3">
    <source>
        <dbReference type="ARBA" id="ARBA00005189"/>
    </source>
</evidence>
<dbReference type="Gene3D" id="1.20.120.1630">
    <property type="match status" value="1"/>
</dbReference>
<keyword evidence="5" id="KW-0489">Methyltransferase</keyword>
<evidence type="ECO:0000313" key="18">
    <source>
        <dbReference type="Proteomes" id="UP001211907"/>
    </source>
</evidence>
<dbReference type="Pfam" id="PF04191">
    <property type="entry name" value="PEMT"/>
    <property type="match status" value="1"/>
</dbReference>